<evidence type="ECO:0000256" key="1">
    <source>
        <dbReference type="SAM" id="Coils"/>
    </source>
</evidence>
<accession>A0A4D6KSX5</accession>
<keyword evidence="4" id="KW-1185">Reference proteome</keyword>
<evidence type="ECO:0000313" key="3">
    <source>
        <dbReference type="EMBL" id="QCD81146.1"/>
    </source>
</evidence>
<protein>
    <submittedName>
        <fullName evidence="3">Uncharacterized protein</fullName>
    </submittedName>
</protein>
<gene>
    <name evidence="3" type="ORF">DEO72_LG2g1470</name>
</gene>
<dbReference type="EMBL" id="CP039346">
    <property type="protein sequence ID" value="QCD81146.1"/>
    <property type="molecule type" value="Genomic_DNA"/>
</dbReference>
<evidence type="ECO:0000256" key="2">
    <source>
        <dbReference type="SAM" id="MobiDB-lite"/>
    </source>
</evidence>
<name>A0A4D6KSX5_VIGUN</name>
<feature type="compositionally biased region" description="Polar residues" evidence="2">
    <location>
        <begin position="42"/>
        <end position="51"/>
    </location>
</feature>
<feature type="coiled-coil region" evidence="1">
    <location>
        <begin position="384"/>
        <end position="467"/>
    </location>
</feature>
<evidence type="ECO:0000313" key="4">
    <source>
        <dbReference type="Proteomes" id="UP000501690"/>
    </source>
</evidence>
<feature type="region of interest" description="Disordered" evidence="2">
    <location>
        <begin position="198"/>
        <end position="239"/>
    </location>
</feature>
<reference evidence="3 4" key="1">
    <citation type="submission" date="2019-04" db="EMBL/GenBank/DDBJ databases">
        <title>An improved genome assembly and genetic linkage map for asparagus bean, Vigna unguiculata ssp. sesquipedialis.</title>
        <authorList>
            <person name="Xia Q."/>
            <person name="Zhang R."/>
            <person name="Dong Y."/>
        </authorList>
    </citation>
    <scope>NUCLEOTIDE SEQUENCE [LARGE SCALE GENOMIC DNA]</scope>
    <source>
        <tissue evidence="3">Leaf</tissue>
    </source>
</reference>
<organism evidence="3 4">
    <name type="scientific">Vigna unguiculata</name>
    <name type="common">Cowpea</name>
    <dbReference type="NCBI Taxonomy" id="3917"/>
    <lineage>
        <taxon>Eukaryota</taxon>
        <taxon>Viridiplantae</taxon>
        <taxon>Streptophyta</taxon>
        <taxon>Embryophyta</taxon>
        <taxon>Tracheophyta</taxon>
        <taxon>Spermatophyta</taxon>
        <taxon>Magnoliopsida</taxon>
        <taxon>eudicotyledons</taxon>
        <taxon>Gunneridae</taxon>
        <taxon>Pentapetalae</taxon>
        <taxon>rosids</taxon>
        <taxon>fabids</taxon>
        <taxon>Fabales</taxon>
        <taxon>Fabaceae</taxon>
        <taxon>Papilionoideae</taxon>
        <taxon>50 kb inversion clade</taxon>
        <taxon>NPAAA clade</taxon>
        <taxon>indigoferoid/millettioid clade</taxon>
        <taxon>Phaseoleae</taxon>
        <taxon>Vigna</taxon>
    </lineage>
</organism>
<feature type="region of interest" description="Disordered" evidence="2">
    <location>
        <begin position="256"/>
        <end position="314"/>
    </location>
</feature>
<keyword evidence="1" id="KW-0175">Coiled coil</keyword>
<dbReference type="AlphaFoldDB" id="A0A4D6KSX5"/>
<proteinExistence type="predicted"/>
<feature type="region of interest" description="Disordered" evidence="2">
    <location>
        <begin position="32"/>
        <end position="60"/>
    </location>
</feature>
<sequence>MCRQPLDVARSHGDEGATLCMSSSSAYYLSSRHSDSEEEGTLSDSPCSNSVQRDDEDSVGAEEFSALRHPGYEWVGPRVKLPLSRFSKSAAIVDFRKKYDILADTVDDRVISVERARIWPRASLTQEDLYVLSYLDQLPTKLSSKKIIGVFSSSRPRDDLFGMYVRLTPHRDASDIMAAAGPSGKEVFLELRRKKLEEEKRKGGESASHVPAETPSQKGDMMPPAAAKKKSKHIMAAAGPSGKEVFLELRRKKLEEEKRKGGESASHVPAETPSQKGDMMPPAAAKKKSKRRDCAARPSTPRSSSPKKSRGTSFVDGAADALSAMFDAQLKINQGIEVSLSSEEAEIVSAMRPETMLYALNEFHARAMVMGRHLNTVLSQLLETSKLAAEIESLQRDLAESNSRRQEVSLQLGSVKNERSQLLAEHNILKARCRDFEKKDEDSQAALERLEEELAAEKRDNAEKAGRIYQLEGYVMSQHEEGFHKALRQAAHYFNFDAGDGRFNIDEDVYQGSVMAVEDIPVAEQQKPTPED</sequence>
<dbReference type="Proteomes" id="UP000501690">
    <property type="component" value="Linkage Group LG2"/>
</dbReference>